<keyword evidence="1" id="KW-0472">Membrane</keyword>
<proteinExistence type="predicted"/>
<organism evidence="2 3">
    <name type="scientific">Aporhodopirellula rubra</name>
    <dbReference type="NCBI Taxonomy" id="980271"/>
    <lineage>
        <taxon>Bacteria</taxon>
        <taxon>Pseudomonadati</taxon>
        <taxon>Planctomycetota</taxon>
        <taxon>Planctomycetia</taxon>
        <taxon>Pirellulales</taxon>
        <taxon>Pirellulaceae</taxon>
        <taxon>Aporhodopirellula</taxon>
    </lineage>
</organism>
<feature type="transmembrane region" description="Helical" evidence="1">
    <location>
        <begin position="12"/>
        <end position="34"/>
    </location>
</feature>
<sequence length="63" mass="7456">MEQFKGLWRDTKFVWIGFVAMTLAIAIFGSWYYLLLLPCLPVSFVYFAFIRYDEEGNEKGDFT</sequence>
<keyword evidence="1" id="KW-0812">Transmembrane</keyword>
<dbReference type="Proteomes" id="UP000536179">
    <property type="component" value="Unassembled WGS sequence"/>
</dbReference>
<name>A0A7W5E119_9BACT</name>
<evidence type="ECO:0000256" key="1">
    <source>
        <dbReference type="SAM" id="Phobius"/>
    </source>
</evidence>
<keyword evidence="1" id="KW-1133">Transmembrane helix</keyword>
<evidence type="ECO:0000313" key="2">
    <source>
        <dbReference type="EMBL" id="MBB3208190.1"/>
    </source>
</evidence>
<evidence type="ECO:0000313" key="3">
    <source>
        <dbReference type="Proteomes" id="UP000536179"/>
    </source>
</evidence>
<keyword evidence="3" id="KW-1185">Reference proteome</keyword>
<comment type="caution">
    <text evidence="2">The sequence shown here is derived from an EMBL/GenBank/DDBJ whole genome shotgun (WGS) entry which is preliminary data.</text>
</comment>
<reference evidence="2 3" key="1">
    <citation type="submission" date="2020-08" db="EMBL/GenBank/DDBJ databases">
        <title>Genomic Encyclopedia of Type Strains, Phase III (KMG-III): the genomes of soil and plant-associated and newly described type strains.</title>
        <authorList>
            <person name="Whitman W."/>
        </authorList>
    </citation>
    <scope>NUCLEOTIDE SEQUENCE [LARGE SCALE GENOMIC DNA]</scope>
    <source>
        <strain evidence="2 3">CECT 8075</strain>
    </source>
</reference>
<accession>A0A7W5E119</accession>
<protein>
    <submittedName>
        <fullName evidence="2">Cytochrome c biogenesis protein ResB</fullName>
    </submittedName>
</protein>
<dbReference type="EMBL" id="JACHXU010000014">
    <property type="protein sequence ID" value="MBB3208190.1"/>
    <property type="molecule type" value="Genomic_DNA"/>
</dbReference>
<gene>
    <name evidence="2" type="ORF">FHS27_004017</name>
</gene>
<dbReference type="AlphaFoldDB" id="A0A7W5E119"/>
<dbReference type="RefSeq" id="WP_009099256.1">
    <property type="nucleotide sequence ID" value="NZ_JACHXU010000014.1"/>
</dbReference>